<evidence type="ECO:0000313" key="1">
    <source>
        <dbReference type="EMBL" id="CDH30739.1"/>
    </source>
</evidence>
<dbReference type="Proteomes" id="UP000028480">
    <property type="component" value="Unassembled WGS sequence"/>
</dbReference>
<keyword evidence="1" id="KW-0238">DNA-binding</keyword>
<dbReference type="EMBL" id="CBTB010000006">
    <property type="protein sequence ID" value="CDH30739.1"/>
    <property type="molecule type" value="Genomic_DNA"/>
</dbReference>
<dbReference type="HOGENOM" id="CLU_2120185_0_0_6"/>
<organism evidence="1">
    <name type="scientific">Xenorhabdus bovienii str. Intermedium</name>
    <dbReference type="NCBI Taxonomy" id="1379677"/>
    <lineage>
        <taxon>Bacteria</taxon>
        <taxon>Pseudomonadati</taxon>
        <taxon>Pseudomonadota</taxon>
        <taxon>Gammaproteobacteria</taxon>
        <taxon>Enterobacterales</taxon>
        <taxon>Morganellaceae</taxon>
        <taxon>Xenorhabdus</taxon>
    </lineage>
</organism>
<protein>
    <submittedName>
        <fullName evidence="1">Putative DNA-binding protein (Modular protein)</fullName>
    </submittedName>
</protein>
<comment type="caution">
    <text evidence="1">The sequence shown here is derived from an EMBL/GenBank/DDBJ whole genome shotgun (WGS) entry which is preliminary data.</text>
</comment>
<gene>
    <name evidence="1" type="ORF">XBI1_1030008</name>
</gene>
<sequence length="114" mass="13237">MKHLTSLERSILQLKIMSRLQDVFSEFENDIQITPEYILETLVKFMQEVTGDNKVELPYVYVSLEKYSKNTEIPLDTCRAMVADGRIITRPKKRAKDRIEVNMIAMLKDAVVNS</sequence>
<dbReference type="AlphaFoldDB" id="A0A077QBK9"/>
<dbReference type="GO" id="GO:0003677">
    <property type="term" value="F:DNA binding"/>
    <property type="evidence" value="ECO:0007669"/>
    <property type="project" value="UniProtKB-KW"/>
</dbReference>
<accession>A0A077QBK9</accession>
<name>A0A077QBK9_XENBV</name>
<reference evidence="1" key="1">
    <citation type="submission" date="2013-07" db="EMBL/GenBank/DDBJ databases">
        <title>Sub-species coevolution in mutualistic symbiosis.</title>
        <authorList>
            <person name="Murfin K."/>
            <person name="Klassen J."/>
            <person name="Lee M."/>
            <person name="Forst S."/>
            <person name="Stock P."/>
            <person name="Goodrich-Blair H."/>
        </authorList>
    </citation>
    <scope>NUCLEOTIDE SEQUENCE [LARGE SCALE GENOMIC DNA]</scope>
    <source>
        <strain evidence="1">Intermedium</strain>
    </source>
</reference>
<proteinExistence type="predicted"/>